<reference evidence="1 2" key="1">
    <citation type="journal article" date="2022" name="DNA Res.">
        <title>Chromosomal-level genome assembly of the orchid tree Bauhinia variegata (Leguminosae; Cercidoideae) supports the allotetraploid origin hypothesis of Bauhinia.</title>
        <authorList>
            <person name="Zhong Y."/>
            <person name="Chen Y."/>
            <person name="Zheng D."/>
            <person name="Pang J."/>
            <person name="Liu Y."/>
            <person name="Luo S."/>
            <person name="Meng S."/>
            <person name="Qian L."/>
            <person name="Wei D."/>
            <person name="Dai S."/>
            <person name="Zhou R."/>
        </authorList>
    </citation>
    <scope>NUCLEOTIDE SEQUENCE [LARGE SCALE GENOMIC DNA]</scope>
    <source>
        <strain evidence="1">BV-YZ2020</strain>
    </source>
</reference>
<evidence type="ECO:0000313" key="2">
    <source>
        <dbReference type="Proteomes" id="UP000828941"/>
    </source>
</evidence>
<gene>
    <name evidence="1" type="ORF">L6164_015527</name>
</gene>
<comment type="caution">
    <text evidence="1">The sequence shown here is derived from an EMBL/GenBank/DDBJ whole genome shotgun (WGS) entry which is preliminary data.</text>
</comment>
<evidence type="ECO:0000313" key="1">
    <source>
        <dbReference type="EMBL" id="KAI4337069.1"/>
    </source>
</evidence>
<proteinExistence type="predicted"/>
<protein>
    <submittedName>
        <fullName evidence="1">Uncharacterized protein</fullName>
    </submittedName>
</protein>
<name>A0ACB9NMW8_BAUVA</name>
<keyword evidence="2" id="KW-1185">Reference proteome</keyword>
<accession>A0ACB9NMW8</accession>
<sequence length="453" mass="48977">MHLYQPSSGSKNGDGKLDAGGGAEVLDVETAVKGGVLGVGAVGTGGGGGIDDKLNLKVLIEELDSIDVPSVFICPISLEPMQEAVTLCTGQTYDRSNILKWFSLGHNTCPATMQELWDDSVTPNKTLNQLIYSWFSQKYLTMKKKFEDVQGRALELLETLKKVKGQARVQALKDLRQIVAAHASTRKTVAENGGLSLISSLLGPFTSHAVGCEAIGILANLDSSSELRANLMRPAKISLVVDIMNEGTVETKLNCAKLIGMLLMEGNDSVTEIFSSLSLLVGLLRLVRDKRHPTVVFTGLILLKTICSHESVRSSIIRIGAVPQLIELLPSLNNECLEIALYILEVLSTIPEGRLAMKECPNIIPNVVKLLMRVSESCTQFALTILWAIYKLAPEECASQAVEAGLAPKLLLVIQSGCNPVLKHMSAEFLKLCSLNYSTSILISKCMLTTTIQ</sequence>
<dbReference type="Proteomes" id="UP000828941">
    <property type="component" value="Chromosome 6"/>
</dbReference>
<organism evidence="1 2">
    <name type="scientific">Bauhinia variegata</name>
    <name type="common">Purple orchid tree</name>
    <name type="synonym">Phanera variegata</name>
    <dbReference type="NCBI Taxonomy" id="167791"/>
    <lineage>
        <taxon>Eukaryota</taxon>
        <taxon>Viridiplantae</taxon>
        <taxon>Streptophyta</taxon>
        <taxon>Embryophyta</taxon>
        <taxon>Tracheophyta</taxon>
        <taxon>Spermatophyta</taxon>
        <taxon>Magnoliopsida</taxon>
        <taxon>eudicotyledons</taxon>
        <taxon>Gunneridae</taxon>
        <taxon>Pentapetalae</taxon>
        <taxon>rosids</taxon>
        <taxon>fabids</taxon>
        <taxon>Fabales</taxon>
        <taxon>Fabaceae</taxon>
        <taxon>Cercidoideae</taxon>
        <taxon>Cercideae</taxon>
        <taxon>Bauhiniinae</taxon>
        <taxon>Bauhinia</taxon>
    </lineage>
</organism>
<dbReference type="EMBL" id="CM039431">
    <property type="protein sequence ID" value="KAI4337069.1"/>
    <property type="molecule type" value="Genomic_DNA"/>
</dbReference>